<evidence type="ECO:0000256" key="4">
    <source>
        <dbReference type="ARBA" id="ARBA00022723"/>
    </source>
</evidence>
<evidence type="ECO:0000259" key="11">
    <source>
        <dbReference type="SMART" id="SM00562"/>
    </source>
</evidence>
<keyword evidence="9" id="KW-0067">ATP-binding</keyword>
<dbReference type="InterPro" id="IPR034907">
    <property type="entry name" value="NDK-like_dom"/>
</dbReference>
<dbReference type="SMART" id="SM00562">
    <property type="entry name" value="NDK"/>
    <property type="match status" value="1"/>
</dbReference>
<dbReference type="GO" id="GO:0006228">
    <property type="term" value="P:UTP biosynthetic process"/>
    <property type="evidence" value="ECO:0007669"/>
    <property type="project" value="InterPro"/>
</dbReference>
<accession>A0A8H7W0I9</accession>
<dbReference type="GO" id="GO:0003341">
    <property type="term" value="P:cilium movement"/>
    <property type="evidence" value="ECO:0007669"/>
    <property type="project" value="TreeGrafter"/>
</dbReference>
<name>A0A8H7W0I9_9FUNG</name>
<feature type="transmembrane region" description="Helical" evidence="10">
    <location>
        <begin position="6"/>
        <end position="24"/>
    </location>
</feature>
<proteinExistence type="inferred from homology"/>
<protein>
    <recommendedName>
        <fullName evidence="2 9">Nucleoside diphosphate kinase</fullName>
        <ecNumber evidence="9">2.7.4.6</ecNumber>
    </recommendedName>
</protein>
<evidence type="ECO:0000256" key="3">
    <source>
        <dbReference type="ARBA" id="ARBA00022490"/>
    </source>
</evidence>
<dbReference type="GO" id="GO:0046872">
    <property type="term" value="F:metal ion binding"/>
    <property type="evidence" value="ECO:0007669"/>
    <property type="project" value="UniProtKB-KW"/>
</dbReference>
<feature type="domain" description="Nucleoside diphosphate kinase-like" evidence="11">
    <location>
        <begin position="52"/>
        <end position="186"/>
    </location>
</feature>
<keyword evidence="10" id="KW-0812">Transmembrane</keyword>
<evidence type="ECO:0000256" key="10">
    <source>
        <dbReference type="SAM" id="Phobius"/>
    </source>
</evidence>
<keyword evidence="5" id="KW-0460">Magnesium</keyword>
<evidence type="ECO:0000256" key="8">
    <source>
        <dbReference type="RuleBase" id="RU004011"/>
    </source>
</evidence>
<dbReference type="Pfam" id="PF00334">
    <property type="entry name" value="NDK"/>
    <property type="match status" value="1"/>
</dbReference>
<keyword evidence="13" id="KW-1185">Reference proteome</keyword>
<keyword evidence="6" id="KW-0546">Nucleotide metabolism</keyword>
<dbReference type="SUPFAM" id="SSF54919">
    <property type="entry name" value="Nucleoside diphosphate kinase, NDK"/>
    <property type="match status" value="1"/>
</dbReference>
<evidence type="ECO:0000256" key="7">
    <source>
        <dbReference type="PROSITE-ProRule" id="PRU00706"/>
    </source>
</evidence>
<comment type="similarity">
    <text evidence="1 7 8">Belongs to the NDK family.</text>
</comment>
<keyword evidence="9" id="KW-0418">Kinase</keyword>
<comment type="catalytic activity">
    <reaction evidence="9">
        <text>a 2'-deoxyribonucleoside 5'-diphosphate + ATP = a 2'-deoxyribonucleoside 5'-triphosphate + ADP</text>
        <dbReference type="Rhea" id="RHEA:44640"/>
        <dbReference type="ChEBI" id="CHEBI:30616"/>
        <dbReference type="ChEBI" id="CHEBI:61560"/>
        <dbReference type="ChEBI" id="CHEBI:73316"/>
        <dbReference type="ChEBI" id="CHEBI:456216"/>
        <dbReference type="EC" id="2.7.4.6"/>
    </reaction>
</comment>
<dbReference type="InterPro" id="IPR023005">
    <property type="entry name" value="Nucleoside_diP_kinase_AS"/>
</dbReference>
<dbReference type="GO" id="GO:0006241">
    <property type="term" value="P:CTP biosynthetic process"/>
    <property type="evidence" value="ECO:0007669"/>
    <property type="project" value="InterPro"/>
</dbReference>
<gene>
    <name evidence="12" type="ORF">INT48_007876</name>
</gene>
<dbReference type="PANTHER" id="PTHR46161:SF1">
    <property type="entry name" value="NUCLEOSIDE DIPHOSPHATE KINASE HOMOLOG 5"/>
    <property type="match status" value="1"/>
</dbReference>
<evidence type="ECO:0000256" key="6">
    <source>
        <dbReference type="ARBA" id="ARBA00023080"/>
    </source>
</evidence>
<keyword evidence="10" id="KW-1133">Transmembrane helix</keyword>
<evidence type="ECO:0000256" key="1">
    <source>
        <dbReference type="ARBA" id="ARBA00008142"/>
    </source>
</evidence>
<dbReference type="GO" id="GO:0005929">
    <property type="term" value="C:cilium"/>
    <property type="evidence" value="ECO:0007669"/>
    <property type="project" value="TreeGrafter"/>
</dbReference>
<dbReference type="PROSITE" id="PS00469">
    <property type="entry name" value="NDPK"/>
    <property type="match status" value="1"/>
</dbReference>
<dbReference type="PANTHER" id="PTHR46161">
    <property type="entry name" value="NUCLEOSIDE DIPHOSPHATE KINASE"/>
    <property type="match status" value="1"/>
</dbReference>
<evidence type="ECO:0000313" key="12">
    <source>
        <dbReference type="EMBL" id="KAG2235478.1"/>
    </source>
</evidence>
<dbReference type="PROSITE" id="PS51374">
    <property type="entry name" value="NDPK_LIKE"/>
    <property type="match status" value="1"/>
</dbReference>
<comment type="caution">
    <text evidence="7">Lacks conserved residue(s) required for the propagation of feature annotation.</text>
</comment>
<keyword evidence="9" id="KW-0808">Transferase</keyword>
<keyword evidence="10" id="KW-0472">Membrane</keyword>
<dbReference type="EC" id="2.7.4.6" evidence="9"/>
<keyword evidence="3" id="KW-0963">Cytoplasm</keyword>
<dbReference type="GO" id="GO:0006183">
    <property type="term" value="P:GTP biosynthetic process"/>
    <property type="evidence" value="ECO:0007669"/>
    <property type="project" value="InterPro"/>
</dbReference>
<evidence type="ECO:0000313" key="13">
    <source>
        <dbReference type="Proteomes" id="UP000613177"/>
    </source>
</evidence>
<dbReference type="EMBL" id="JAEPRE010000032">
    <property type="protein sequence ID" value="KAG2235478.1"/>
    <property type="molecule type" value="Genomic_DNA"/>
</dbReference>
<dbReference type="InterPro" id="IPR001564">
    <property type="entry name" value="Nucleoside_diP_kinase"/>
</dbReference>
<keyword evidence="4" id="KW-0479">Metal-binding</keyword>
<dbReference type="InterPro" id="IPR036850">
    <property type="entry name" value="NDK-like_dom_sf"/>
</dbReference>
<dbReference type="PRINTS" id="PR01243">
    <property type="entry name" value="NUCDPKINASE"/>
</dbReference>
<evidence type="ECO:0000256" key="2">
    <source>
        <dbReference type="ARBA" id="ARBA00017632"/>
    </source>
</evidence>
<dbReference type="Gene3D" id="3.30.70.141">
    <property type="entry name" value="Nucleoside diphosphate kinase-like domain"/>
    <property type="match status" value="1"/>
</dbReference>
<comment type="caution">
    <text evidence="12">The sequence shown here is derived from an EMBL/GenBank/DDBJ whole genome shotgun (WGS) entry which is preliminary data.</text>
</comment>
<keyword evidence="9" id="KW-0547">Nucleotide-binding</keyword>
<organism evidence="12 13">
    <name type="scientific">Thamnidium elegans</name>
    <dbReference type="NCBI Taxonomy" id="101142"/>
    <lineage>
        <taxon>Eukaryota</taxon>
        <taxon>Fungi</taxon>
        <taxon>Fungi incertae sedis</taxon>
        <taxon>Mucoromycota</taxon>
        <taxon>Mucoromycotina</taxon>
        <taxon>Mucoromycetes</taxon>
        <taxon>Mucorales</taxon>
        <taxon>Mucorineae</taxon>
        <taxon>Mucoraceae</taxon>
        <taxon>Thamnidium</taxon>
    </lineage>
</organism>
<dbReference type="GO" id="GO:1902176">
    <property type="term" value="P:negative regulation of oxidative stress-induced intrinsic apoptotic signaling pathway"/>
    <property type="evidence" value="ECO:0007669"/>
    <property type="project" value="TreeGrafter"/>
</dbReference>
<dbReference type="AlphaFoldDB" id="A0A8H7W0I9"/>
<dbReference type="GO" id="GO:0004550">
    <property type="term" value="F:nucleoside diphosphate kinase activity"/>
    <property type="evidence" value="ECO:0007669"/>
    <property type="project" value="UniProtKB-EC"/>
</dbReference>
<sequence>MLTSLKVAFVLVLFYFPFIFLALVPSNSIFLRPQDLQENICSKISLPLVCQTSVTLAVIKPDGMAHQTEIIDTLKNEGFKIVKDKTTQFSPEQVSVWYQDKVEESYYPSLVQYLTRGPIRILELERIKAVPKLRSLIGPTNPLLARQSFPKSIRALYGTNIQENTIHASDSEQSAEREIRFLSSLE</sequence>
<evidence type="ECO:0000256" key="9">
    <source>
        <dbReference type="RuleBase" id="RU004013"/>
    </source>
</evidence>
<evidence type="ECO:0000256" key="5">
    <source>
        <dbReference type="ARBA" id="ARBA00022842"/>
    </source>
</evidence>
<dbReference type="GO" id="GO:0005524">
    <property type="term" value="F:ATP binding"/>
    <property type="evidence" value="ECO:0007669"/>
    <property type="project" value="UniProtKB-KW"/>
</dbReference>
<reference evidence="12" key="1">
    <citation type="submission" date="2021-01" db="EMBL/GenBank/DDBJ databases">
        <title>Metabolic potential, ecology and presence of endohyphal bacteria is reflected in genomic diversity of Mucoromycotina.</title>
        <authorList>
            <person name="Muszewska A."/>
            <person name="Okrasinska A."/>
            <person name="Steczkiewicz K."/>
            <person name="Drgas O."/>
            <person name="Orlowska M."/>
            <person name="Perlinska-Lenart U."/>
            <person name="Aleksandrzak-Piekarczyk T."/>
            <person name="Szatraj K."/>
            <person name="Zielenkiewicz U."/>
            <person name="Pilsyk S."/>
            <person name="Malc E."/>
            <person name="Mieczkowski P."/>
            <person name="Kruszewska J.S."/>
            <person name="Biernat P."/>
            <person name="Pawlowska J."/>
        </authorList>
    </citation>
    <scope>NUCLEOTIDE SEQUENCE</scope>
    <source>
        <strain evidence="12">WA0000018081</strain>
    </source>
</reference>
<dbReference type="Proteomes" id="UP000613177">
    <property type="component" value="Unassembled WGS sequence"/>
</dbReference>